<dbReference type="Gene3D" id="1.20.5.1200">
    <property type="entry name" value="Alpha-tocopherol transfer"/>
    <property type="match status" value="1"/>
</dbReference>
<dbReference type="PRINTS" id="PR00180">
    <property type="entry name" value="CRETINALDHBP"/>
</dbReference>
<dbReference type="EMBL" id="VTPC01090218">
    <property type="protein sequence ID" value="KAF2884156.1"/>
    <property type="molecule type" value="Genomic_DNA"/>
</dbReference>
<dbReference type="Pfam" id="PF00650">
    <property type="entry name" value="CRAL_TRIO"/>
    <property type="match status" value="1"/>
</dbReference>
<organism evidence="2 3">
    <name type="scientific">Ignelater luminosus</name>
    <name type="common">Cucubano</name>
    <name type="synonym">Pyrophorus luminosus</name>
    <dbReference type="NCBI Taxonomy" id="2038154"/>
    <lineage>
        <taxon>Eukaryota</taxon>
        <taxon>Metazoa</taxon>
        <taxon>Ecdysozoa</taxon>
        <taxon>Arthropoda</taxon>
        <taxon>Hexapoda</taxon>
        <taxon>Insecta</taxon>
        <taxon>Pterygota</taxon>
        <taxon>Neoptera</taxon>
        <taxon>Endopterygota</taxon>
        <taxon>Coleoptera</taxon>
        <taxon>Polyphaga</taxon>
        <taxon>Elateriformia</taxon>
        <taxon>Elateroidea</taxon>
        <taxon>Elateridae</taxon>
        <taxon>Agrypninae</taxon>
        <taxon>Pyrophorini</taxon>
        <taxon>Ignelater</taxon>
    </lineage>
</organism>
<evidence type="ECO:0000313" key="2">
    <source>
        <dbReference type="EMBL" id="KAF2884156.1"/>
    </source>
</evidence>
<dbReference type="SUPFAM" id="SSF46938">
    <property type="entry name" value="CRAL/TRIO N-terminal domain"/>
    <property type="match status" value="1"/>
</dbReference>
<dbReference type="SUPFAM" id="SSF52087">
    <property type="entry name" value="CRAL/TRIO domain"/>
    <property type="match status" value="1"/>
</dbReference>
<feature type="domain" description="CRAL-TRIO" evidence="1">
    <location>
        <begin position="88"/>
        <end position="249"/>
    </location>
</feature>
<name>A0A8K0CFB6_IGNLU</name>
<dbReference type="SMART" id="SM00516">
    <property type="entry name" value="SEC14"/>
    <property type="match status" value="1"/>
</dbReference>
<dbReference type="GO" id="GO:1902936">
    <property type="term" value="F:phosphatidylinositol bisphosphate binding"/>
    <property type="evidence" value="ECO:0007669"/>
    <property type="project" value="TreeGrafter"/>
</dbReference>
<keyword evidence="3" id="KW-1185">Reference proteome</keyword>
<dbReference type="PROSITE" id="PS50191">
    <property type="entry name" value="CRAL_TRIO"/>
    <property type="match status" value="1"/>
</dbReference>
<reference evidence="2" key="1">
    <citation type="submission" date="2019-08" db="EMBL/GenBank/DDBJ databases">
        <title>The genome of the North American firefly Photinus pyralis.</title>
        <authorList>
            <consortium name="Photinus pyralis genome working group"/>
            <person name="Fallon T.R."/>
            <person name="Sander Lower S.E."/>
            <person name="Weng J.-K."/>
        </authorList>
    </citation>
    <scope>NUCLEOTIDE SEQUENCE</scope>
    <source>
        <strain evidence="2">TRF0915ILg1</strain>
        <tissue evidence="2">Whole body</tissue>
    </source>
</reference>
<dbReference type="InterPro" id="IPR036865">
    <property type="entry name" value="CRAL-TRIO_dom_sf"/>
</dbReference>
<dbReference type="PANTHER" id="PTHR10174:SF226">
    <property type="entry name" value="CLAVESIN-1-LIKE PROTEIN"/>
    <property type="match status" value="1"/>
</dbReference>
<evidence type="ECO:0000259" key="1">
    <source>
        <dbReference type="PROSITE" id="PS50191"/>
    </source>
</evidence>
<dbReference type="CDD" id="cd00170">
    <property type="entry name" value="SEC14"/>
    <property type="match status" value="1"/>
</dbReference>
<dbReference type="PANTHER" id="PTHR10174">
    <property type="entry name" value="ALPHA-TOCOPHEROL TRANSFER PROTEIN-RELATED"/>
    <property type="match status" value="1"/>
</dbReference>
<protein>
    <recommendedName>
        <fullName evidence="1">CRAL-TRIO domain-containing protein</fullName>
    </recommendedName>
</protein>
<proteinExistence type="predicted"/>
<comment type="caution">
    <text evidence="2">The sequence shown here is derived from an EMBL/GenBank/DDBJ whole genome shotgun (WGS) entry which is preliminary data.</text>
</comment>
<dbReference type="Proteomes" id="UP000801492">
    <property type="component" value="Unassembled WGS sequence"/>
</dbReference>
<dbReference type="OrthoDB" id="1434354at2759"/>
<dbReference type="GO" id="GO:0016020">
    <property type="term" value="C:membrane"/>
    <property type="evidence" value="ECO:0007669"/>
    <property type="project" value="TreeGrafter"/>
</dbReference>
<evidence type="ECO:0000313" key="3">
    <source>
        <dbReference type="Proteomes" id="UP000801492"/>
    </source>
</evidence>
<dbReference type="InterPro" id="IPR001251">
    <property type="entry name" value="CRAL-TRIO_dom"/>
</dbReference>
<dbReference type="AlphaFoldDB" id="A0A8K0CFB6"/>
<dbReference type="Gene3D" id="3.40.525.10">
    <property type="entry name" value="CRAL-TRIO lipid binding domain"/>
    <property type="match status" value="1"/>
</dbReference>
<sequence>MPSCDTDIVDYSGKKLSEEDIKECVQQLRELLDADKKFQNFRKDDAYLLRFLHCTDFCVHLAYRRVDDYYNTVLEYPDWYASGSPLQYKSLIDQNTKLILPDTRDKQGRRIFLAKLGDIDPSRMSPQENAHVDEFWLELVMDEPQTQATGVSIIMDMKGYSWRMFRWLTPYNMRVGSKKADLYPCKELVYHVVNTSMLMNATIKLVWPFLTAKLKEKFHFHFDDWESLHKFIDPEILPPEYGGKGPELDFKTVNQWLYDNESKVAENLRHHEVKKS</sequence>
<dbReference type="InterPro" id="IPR036273">
    <property type="entry name" value="CRAL/TRIO_N_dom_sf"/>
</dbReference>
<gene>
    <name evidence="2" type="ORF">ILUMI_22015</name>
</gene>
<dbReference type="Gene3D" id="1.10.8.20">
    <property type="entry name" value="N-terminal domain of phosphatidylinositol transfer protein sec14p"/>
    <property type="match status" value="1"/>
</dbReference>
<accession>A0A8K0CFB6</accession>